<name>A0A6V8PU66_9ACTN</name>
<evidence type="ECO:0000259" key="1">
    <source>
        <dbReference type="Pfam" id="PF19308"/>
    </source>
</evidence>
<reference evidence="2 3" key="1">
    <citation type="journal article" date="2020" name="Front. Microbiol.">
        <title>Single-cell genomics of novel Actinobacteria with the Wood-Ljungdahl pathway discovered in a serpentinizing system.</title>
        <authorList>
            <person name="Merino N."/>
            <person name="Kawai M."/>
            <person name="Boyd E.S."/>
            <person name="Colman D.R."/>
            <person name="McGlynn S.E."/>
            <person name="Nealson K.H."/>
            <person name="Kurokawa K."/>
            <person name="Hongoh Y."/>
        </authorList>
    </citation>
    <scope>NUCLEOTIDE SEQUENCE [LARGE SCALE GENOMIC DNA]</scope>
    <source>
        <strain evidence="2 3">S43</strain>
    </source>
</reference>
<evidence type="ECO:0000313" key="2">
    <source>
        <dbReference type="EMBL" id="GFP36122.1"/>
    </source>
</evidence>
<feature type="non-terminal residue" evidence="2">
    <location>
        <position position="64"/>
    </location>
</feature>
<dbReference type="EMBL" id="BLSB01000417">
    <property type="protein sequence ID" value="GFP36122.1"/>
    <property type="molecule type" value="Genomic_DNA"/>
</dbReference>
<dbReference type="Pfam" id="PF19308">
    <property type="entry name" value="CRISPR_Cas6_N"/>
    <property type="match status" value="1"/>
</dbReference>
<dbReference type="Gene3D" id="3.30.70.1890">
    <property type="match status" value="1"/>
</dbReference>
<comment type="caution">
    <text evidence="2">The sequence shown here is derived from an EMBL/GenBank/DDBJ whole genome shotgun (WGS) entry which is preliminary data.</text>
</comment>
<dbReference type="InterPro" id="IPR045747">
    <property type="entry name" value="CRISPR-assoc_prot_Cas6_N_sf"/>
</dbReference>
<accession>A0A6V8PU66</accession>
<organism evidence="2 3">
    <name type="scientific">Candidatus Hakubella thermalkaliphila</name>
    <dbReference type="NCBI Taxonomy" id="2754717"/>
    <lineage>
        <taxon>Bacteria</taxon>
        <taxon>Bacillati</taxon>
        <taxon>Actinomycetota</taxon>
        <taxon>Actinomycetota incertae sedis</taxon>
        <taxon>Candidatus Hakubellales</taxon>
        <taxon>Candidatus Hakubellaceae</taxon>
        <taxon>Candidatus Hakubella</taxon>
    </lineage>
</organism>
<dbReference type="Proteomes" id="UP000576480">
    <property type="component" value="Unassembled WGS sequence"/>
</dbReference>
<proteinExistence type="predicted"/>
<feature type="domain" description="CRISPR-associated protein Cas6-like N-terminal" evidence="1">
    <location>
        <begin position="3"/>
        <end position="58"/>
    </location>
</feature>
<protein>
    <recommendedName>
        <fullName evidence="1">CRISPR-associated protein Cas6-like N-terminal domain-containing protein</fullName>
    </recommendedName>
</protein>
<dbReference type="AlphaFoldDB" id="A0A6V8PU66"/>
<gene>
    <name evidence="2" type="ORF">HKBW3S43_01909</name>
</gene>
<evidence type="ECO:0000313" key="3">
    <source>
        <dbReference type="Proteomes" id="UP000576480"/>
    </source>
</evidence>
<sequence>MLGSFVVRVRPMKSVCYQYCTGRLLHGLFLHLMERVNPSLAGELHDTKGQKPFTVSPLFGHFLT</sequence>
<dbReference type="InterPro" id="IPR045648">
    <property type="entry name" value="CRISPR-assoc_Cas6-like_N"/>
</dbReference>